<dbReference type="Proteomes" id="UP000051576">
    <property type="component" value="Unassembled WGS sequence"/>
</dbReference>
<sequence length="171" mass="20035">MRTLYARKYRMSHQGATTITDKNFATVYLVVGKWGRHGDVLSVYAISGELLAEIRQVGFGIFPRFNLYFKHHFIGKLRRYHFGKKDLLVVKELNWFVVGDIYSLNYRIFKGRTQIMQLNEVLLANGRFLQLKIDSIHHEPICLCIVAILNYFAQKPVGKVKKIYEINFNFD</sequence>
<dbReference type="eggNOG" id="COG4894">
    <property type="taxonomic scope" value="Bacteria"/>
</dbReference>
<dbReference type="PATRIC" id="fig|1133569.4.peg.883"/>
<evidence type="ECO:0000313" key="1">
    <source>
        <dbReference type="EMBL" id="KRM88799.1"/>
    </source>
</evidence>
<evidence type="ECO:0000313" key="2">
    <source>
        <dbReference type="Proteomes" id="UP000051576"/>
    </source>
</evidence>
<name>A0A0R2CAA8_9LACO</name>
<dbReference type="SUPFAM" id="SSF54518">
    <property type="entry name" value="Tubby C-terminal domain-like"/>
    <property type="match status" value="1"/>
</dbReference>
<dbReference type="AlphaFoldDB" id="A0A0R2CAA8"/>
<dbReference type="InterPro" id="IPR025659">
    <property type="entry name" value="Tubby-like_C"/>
</dbReference>
<dbReference type="InterPro" id="IPR007612">
    <property type="entry name" value="LOR"/>
</dbReference>
<dbReference type="EMBL" id="AYYX01000021">
    <property type="protein sequence ID" value="KRM88799.1"/>
    <property type="molecule type" value="Genomic_DNA"/>
</dbReference>
<dbReference type="STRING" id="1133569.FD21_GL000813"/>
<accession>A0A0R2CAA8</accession>
<proteinExistence type="predicted"/>
<protein>
    <submittedName>
        <fullName evidence="1">Uncharacterized protein</fullName>
    </submittedName>
</protein>
<dbReference type="Pfam" id="PF04525">
    <property type="entry name" value="LOR"/>
    <property type="match status" value="1"/>
</dbReference>
<keyword evidence="2" id="KW-1185">Reference proteome</keyword>
<organism evidence="1 2">
    <name type="scientific">Liquorilactobacillus vini DSM 20605</name>
    <dbReference type="NCBI Taxonomy" id="1133569"/>
    <lineage>
        <taxon>Bacteria</taxon>
        <taxon>Bacillati</taxon>
        <taxon>Bacillota</taxon>
        <taxon>Bacilli</taxon>
        <taxon>Lactobacillales</taxon>
        <taxon>Lactobacillaceae</taxon>
        <taxon>Liquorilactobacillus</taxon>
    </lineage>
</organism>
<gene>
    <name evidence="1" type="ORF">FD21_GL000813</name>
</gene>
<dbReference type="RefSeq" id="WP_010580717.1">
    <property type="nucleotide sequence ID" value="NZ_AHYZ01000105.1"/>
</dbReference>
<comment type="caution">
    <text evidence="1">The sequence shown here is derived from an EMBL/GenBank/DDBJ whole genome shotgun (WGS) entry which is preliminary data.</text>
</comment>
<reference evidence="1 2" key="1">
    <citation type="journal article" date="2015" name="Genome Announc.">
        <title>Expanding the biotechnology potential of lactobacilli through comparative genomics of 213 strains and associated genera.</title>
        <authorList>
            <person name="Sun Z."/>
            <person name="Harris H.M."/>
            <person name="McCann A."/>
            <person name="Guo C."/>
            <person name="Argimon S."/>
            <person name="Zhang W."/>
            <person name="Yang X."/>
            <person name="Jeffery I.B."/>
            <person name="Cooney J.C."/>
            <person name="Kagawa T.F."/>
            <person name="Liu W."/>
            <person name="Song Y."/>
            <person name="Salvetti E."/>
            <person name="Wrobel A."/>
            <person name="Rasinkangas P."/>
            <person name="Parkhill J."/>
            <person name="Rea M.C."/>
            <person name="O'Sullivan O."/>
            <person name="Ritari J."/>
            <person name="Douillard F.P."/>
            <person name="Paul Ross R."/>
            <person name="Yang R."/>
            <person name="Briner A.E."/>
            <person name="Felis G.E."/>
            <person name="de Vos W.M."/>
            <person name="Barrangou R."/>
            <person name="Klaenhammer T.R."/>
            <person name="Caufield P.W."/>
            <person name="Cui Y."/>
            <person name="Zhang H."/>
            <person name="O'Toole P.W."/>
        </authorList>
    </citation>
    <scope>NUCLEOTIDE SEQUENCE [LARGE SCALE GENOMIC DNA]</scope>
    <source>
        <strain evidence="1 2">DSM 20605</strain>
    </source>
</reference>